<dbReference type="InterPro" id="IPR011990">
    <property type="entry name" value="TPR-like_helical_dom_sf"/>
</dbReference>
<dbReference type="RefSeq" id="WP_089690792.1">
    <property type="nucleotide sequence ID" value="NZ_FNWQ01000002.1"/>
</dbReference>
<dbReference type="Pfam" id="PF12833">
    <property type="entry name" value="HTH_18"/>
    <property type="match status" value="1"/>
</dbReference>
<dbReference type="GO" id="GO:0003700">
    <property type="term" value="F:DNA-binding transcription factor activity"/>
    <property type="evidence" value="ECO:0007669"/>
    <property type="project" value="InterPro"/>
</dbReference>
<dbReference type="SUPFAM" id="SSF48452">
    <property type="entry name" value="TPR-like"/>
    <property type="match status" value="2"/>
</dbReference>
<dbReference type="SUPFAM" id="SSF46689">
    <property type="entry name" value="Homeodomain-like"/>
    <property type="match status" value="1"/>
</dbReference>
<keyword evidence="3" id="KW-0804">Transcription</keyword>
<dbReference type="PROSITE" id="PS01124">
    <property type="entry name" value="HTH_ARAC_FAMILY_2"/>
    <property type="match status" value="1"/>
</dbReference>
<dbReference type="Gene3D" id="1.25.40.10">
    <property type="entry name" value="Tetratricopeptide repeat domain"/>
    <property type="match status" value="1"/>
</dbReference>
<dbReference type="Proteomes" id="UP000198561">
    <property type="component" value="Unassembled WGS sequence"/>
</dbReference>
<sequence length="556" mass="65132">MKTIFGLNRMSIILLFFCVFFKATDFEKLRAAYDNFAENDERGLEFVALYIKQAKAESNFKELSQAYRDATSFSENKKLLYADSIIWAAQQSKNLDVIGNAYLTKGSVYYFTYRKYQKALDEYLRAWGYLKNSNNSYLHYKNLYHIGLVKSYLGYYEEAFQIFSKCRSYYQVYKLNDNLPNLKYNTKKGYLNSVNQMAICLFYQNKLDDASELIEEGMRESANDLNFDIERSYFYKLRGVLNFIKKNDKMALSDFNIALIGIEKKRDFTNTSLIYFLKGKIFLRNNQVEEGYANLKKIDSIFVEHRFVLPRVREAYELLIDYCRDTKNAEDELYYTKQLLSFDKILSTDFKYLSGKIYKGYDTEDLIRSKEKLESSSLFGYIIAGATITTCILFSGAKYYQLKQKKPNSGNKKDQSTDPLCLNEKDKLPQKLSKLTDKVVNDILNKLEIMEENKFYLEKGLTQNQLAKRLKTNTTYLSGIINEYKGSNFNTYINLLRVGYAKQMLTSNNEWRKYSIETLAKECGFTNRSNFSKIFIEVVGVNPVEFVEKIQMNRIE</sequence>
<keyword evidence="4" id="KW-0472">Membrane</keyword>
<organism evidence="6 7">
    <name type="scientific">Chryseobacterium culicis</name>
    <dbReference type="NCBI Taxonomy" id="680127"/>
    <lineage>
        <taxon>Bacteria</taxon>
        <taxon>Pseudomonadati</taxon>
        <taxon>Bacteroidota</taxon>
        <taxon>Flavobacteriia</taxon>
        <taxon>Flavobacteriales</taxon>
        <taxon>Weeksellaceae</taxon>
        <taxon>Chryseobacterium group</taxon>
        <taxon>Chryseobacterium</taxon>
    </lineage>
</organism>
<dbReference type="OrthoDB" id="5295174at2"/>
<dbReference type="SMART" id="SM00342">
    <property type="entry name" value="HTH_ARAC"/>
    <property type="match status" value="1"/>
</dbReference>
<accession>A0A1H6HBP7</accession>
<reference evidence="6 7" key="1">
    <citation type="submission" date="2016-10" db="EMBL/GenBank/DDBJ databases">
        <authorList>
            <person name="de Groot N.N."/>
        </authorList>
    </citation>
    <scope>NUCLEOTIDE SEQUENCE [LARGE SCALE GENOMIC DNA]</scope>
    <source>
        <strain evidence="6 7">DSM 23031</strain>
    </source>
</reference>
<evidence type="ECO:0000256" key="2">
    <source>
        <dbReference type="ARBA" id="ARBA00023125"/>
    </source>
</evidence>
<keyword evidence="4" id="KW-1133">Transmembrane helix</keyword>
<dbReference type="InterPro" id="IPR018060">
    <property type="entry name" value="HTH_AraC"/>
</dbReference>
<dbReference type="GO" id="GO:0043565">
    <property type="term" value="F:sequence-specific DNA binding"/>
    <property type="evidence" value="ECO:0007669"/>
    <property type="project" value="InterPro"/>
</dbReference>
<evidence type="ECO:0000313" key="6">
    <source>
        <dbReference type="EMBL" id="SEH31548.1"/>
    </source>
</evidence>
<dbReference type="EMBL" id="FNWQ01000002">
    <property type="protein sequence ID" value="SEH31548.1"/>
    <property type="molecule type" value="Genomic_DNA"/>
</dbReference>
<evidence type="ECO:0000259" key="5">
    <source>
        <dbReference type="PROSITE" id="PS01124"/>
    </source>
</evidence>
<keyword evidence="4" id="KW-0812">Transmembrane</keyword>
<dbReference type="STRING" id="680127.SAMN05421593_1481"/>
<feature type="domain" description="HTH araC/xylS-type" evidence="5">
    <location>
        <begin position="441"/>
        <end position="549"/>
    </location>
</feature>
<feature type="transmembrane region" description="Helical" evidence="4">
    <location>
        <begin position="378"/>
        <end position="397"/>
    </location>
</feature>
<evidence type="ECO:0000256" key="4">
    <source>
        <dbReference type="SAM" id="Phobius"/>
    </source>
</evidence>
<dbReference type="AlphaFoldDB" id="A0A1H6HBP7"/>
<dbReference type="Gene3D" id="1.10.10.60">
    <property type="entry name" value="Homeodomain-like"/>
    <property type="match status" value="2"/>
</dbReference>
<proteinExistence type="predicted"/>
<name>A0A1H6HBP7_CHRCI</name>
<gene>
    <name evidence="6" type="ORF">SAMN05421593_1481</name>
</gene>
<dbReference type="PANTHER" id="PTHR43280:SF2">
    <property type="entry name" value="HTH-TYPE TRANSCRIPTIONAL REGULATOR EXSA"/>
    <property type="match status" value="1"/>
</dbReference>
<dbReference type="InterPro" id="IPR009057">
    <property type="entry name" value="Homeodomain-like_sf"/>
</dbReference>
<keyword evidence="1" id="KW-0805">Transcription regulation</keyword>
<keyword evidence="2" id="KW-0238">DNA-binding</keyword>
<evidence type="ECO:0000256" key="3">
    <source>
        <dbReference type="ARBA" id="ARBA00023163"/>
    </source>
</evidence>
<evidence type="ECO:0000256" key="1">
    <source>
        <dbReference type="ARBA" id="ARBA00023015"/>
    </source>
</evidence>
<dbReference type="PANTHER" id="PTHR43280">
    <property type="entry name" value="ARAC-FAMILY TRANSCRIPTIONAL REGULATOR"/>
    <property type="match status" value="1"/>
</dbReference>
<evidence type="ECO:0000313" key="7">
    <source>
        <dbReference type="Proteomes" id="UP000198561"/>
    </source>
</evidence>
<protein>
    <submittedName>
        <fullName evidence="6">Helix-turn-helix domain-containing protein</fullName>
    </submittedName>
</protein>